<evidence type="ECO:0000259" key="1">
    <source>
        <dbReference type="Pfam" id="PF12680"/>
    </source>
</evidence>
<dbReference type="EMBL" id="JBHTEE010000001">
    <property type="protein sequence ID" value="MFC7605447.1"/>
    <property type="molecule type" value="Genomic_DNA"/>
</dbReference>
<feature type="domain" description="SnoaL-like" evidence="1">
    <location>
        <begin position="26"/>
        <end position="130"/>
    </location>
</feature>
<evidence type="ECO:0000313" key="2">
    <source>
        <dbReference type="EMBL" id="MFC7605447.1"/>
    </source>
</evidence>
<accession>A0ABW2TBK4</accession>
<organism evidence="2 3">
    <name type="scientific">Streptosporangium amethystogenes subsp. fukuiense</name>
    <dbReference type="NCBI Taxonomy" id="698418"/>
    <lineage>
        <taxon>Bacteria</taxon>
        <taxon>Bacillati</taxon>
        <taxon>Actinomycetota</taxon>
        <taxon>Actinomycetes</taxon>
        <taxon>Streptosporangiales</taxon>
        <taxon>Streptosporangiaceae</taxon>
        <taxon>Streptosporangium</taxon>
    </lineage>
</organism>
<dbReference type="Pfam" id="PF12680">
    <property type="entry name" value="SnoaL_2"/>
    <property type="match status" value="1"/>
</dbReference>
<gene>
    <name evidence="2" type="ORF">ACFQVD_35635</name>
</gene>
<keyword evidence="3" id="KW-1185">Reference proteome</keyword>
<reference evidence="3" key="1">
    <citation type="journal article" date="2019" name="Int. J. Syst. Evol. Microbiol.">
        <title>The Global Catalogue of Microorganisms (GCM) 10K type strain sequencing project: providing services to taxonomists for standard genome sequencing and annotation.</title>
        <authorList>
            <consortium name="The Broad Institute Genomics Platform"/>
            <consortium name="The Broad Institute Genome Sequencing Center for Infectious Disease"/>
            <person name="Wu L."/>
            <person name="Ma J."/>
        </authorList>
    </citation>
    <scope>NUCLEOTIDE SEQUENCE [LARGE SCALE GENOMIC DNA]</scope>
    <source>
        <strain evidence="3">JCM 10083</strain>
    </source>
</reference>
<sequence length="144" mass="15815">MTETTGTAGTTTAYPSRDAIRQTVLGYVKGLENSEFDAVADLFADDAFYSHPPFDPDSPKRAEVIGREAVRALLKGRRGTRKWFHEIQTLFVADDRCLIEGIVRESEGGPIRSSFAGAGTFDAEARITRWVAYRSVPAIGESLD</sequence>
<dbReference type="SUPFAM" id="SSF54427">
    <property type="entry name" value="NTF2-like"/>
    <property type="match status" value="1"/>
</dbReference>
<dbReference type="RefSeq" id="WP_343974834.1">
    <property type="nucleotide sequence ID" value="NZ_BAAAGK010000127.1"/>
</dbReference>
<dbReference type="InterPro" id="IPR037401">
    <property type="entry name" value="SnoaL-like"/>
</dbReference>
<evidence type="ECO:0000313" key="3">
    <source>
        <dbReference type="Proteomes" id="UP001596514"/>
    </source>
</evidence>
<comment type="caution">
    <text evidence="2">The sequence shown here is derived from an EMBL/GenBank/DDBJ whole genome shotgun (WGS) entry which is preliminary data.</text>
</comment>
<dbReference type="Gene3D" id="3.10.450.50">
    <property type="match status" value="1"/>
</dbReference>
<dbReference type="Proteomes" id="UP001596514">
    <property type="component" value="Unassembled WGS sequence"/>
</dbReference>
<protein>
    <submittedName>
        <fullName evidence="2">Nuclear transport factor 2 family protein</fullName>
    </submittedName>
</protein>
<dbReference type="InterPro" id="IPR032710">
    <property type="entry name" value="NTF2-like_dom_sf"/>
</dbReference>
<proteinExistence type="predicted"/>
<name>A0ABW2TBK4_9ACTN</name>